<evidence type="ECO:0000256" key="1">
    <source>
        <dbReference type="ARBA" id="ARBA00001092"/>
    </source>
</evidence>
<dbReference type="PIRSF" id="PIRSF032067">
    <property type="entry name" value="Cyanophycinase"/>
    <property type="match status" value="1"/>
</dbReference>
<dbReference type="InterPro" id="IPR029062">
    <property type="entry name" value="Class_I_gatase-like"/>
</dbReference>
<dbReference type="EC" id="3.4.15.6" evidence="4"/>
<reference evidence="9" key="1">
    <citation type="submission" date="2022-05" db="EMBL/GenBank/DDBJ databases">
        <title>Schlegelella sp. nov., isolated from mangrove soil.</title>
        <authorList>
            <person name="Liu Y."/>
            <person name="Ge X."/>
            <person name="Liu W."/>
        </authorList>
    </citation>
    <scope>NUCLEOTIDE SEQUENCE</scope>
    <source>
        <strain evidence="9">S2-27</strain>
    </source>
</reference>
<dbReference type="EMBL" id="JAMKFE010000007">
    <property type="protein sequence ID" value="MCM5680593.1"/>
    <property type="molecule type" value="Genomic_DNA"/>
</dbReference>
<keyword evidence="8" id="KW-0720">Serine protease</keyword>
<dbReference type="Proteomes" id="UP001165541">
    <property type="component" value="Unassembled WGS sequence"/>
</dbReference>
<evidence type="ECO:0000313" key="9">
    <source>
        <dbReference type="EMBL" id="MCM5680593.1"/>
    </source>
</evidence>
<evidence type="ECO:0000256" key="3">
    <source>
        <dbReference type="ARBA" id="ARBA00006534"/>
    </source>
</evidence>
<gene>
    <name evidence="9" type="ORF">M8A51_13755</name>
</gene>
<organism evidence="9 10">
    <name type="scientific">Caldimonas mangrovi</name>
    <dbReference type="NCBI Taxonomy" id="2944811"/>
    <lineage>
        <taxon>Bacteria</taxon>
        <taxon>Pseudomonadati</taxon>
        <taxon>Pseudomonadota</taxon>
        <taxon>Betaproteobacteria</taxon>
        <taxon>Burkholderiales</taxon>
        <taxon>Sphaerotilaceae</taxon>
        <taxon>Caldimonas</taxon>
    </lineage>
</organism>
<dbReference type="Pfam" id="PF03575">
    <property type="entry name" value="Peptidase_S51"/>
    <property type="match status" value="1"/>
</dbReference>
<dbReference type="PANTHER" id="PTHR36175">
    <property type="entry name" value="CYANOPHYCINASE"/>
    <property type="match status" value="1"/>
</dbReference>
<evidence type="ECO:0000313" key="10">
    <source>
        <dbReference type="Proteomes" id="UP001165541"/>
    </source>
</evidence>
<evidence type="ECO:0000256" key="8">
    <source>
        <dbReference type="ARBA" id="ARBA00022825"/>
    </source>
</evidence>
<comment type="catalytic activity">
    <reaction evidence="1">
        <text>[L-4-(L-arginin-2-N-yl)aspartate](n) + H2O = [L-4-(L-arginin-2-N-yl)aspartate](n-1) + L-4-(L-arginin-2-N-yl)aspartate</text>
        <dbReference type="Rhea" id="RHEA:12845"/>
        <dbReference type="Rhea" id="RHEA-COMP:13728"/>
        <dbReference type="Rhea" id="RHEA-COMP:13734"/>
        <dbReference type="ChEBI" id="CHEBI:15377"/>
        <dbReference type="ChEBI" id="CHEBI:137986"/>
        <dbReference type="ChEBI" id="CHEBI:137991"/>
        <dbReference type="EC" id="3.4.15.6"/>
    </reaction>
</comment>
<evidence type="ECO:0000256" key="6">
    <source>
        <dbReference type="ARBA" id="ARBA00022670"/>
    </source>
</evidence>
<dbReference type="RefSeq" id="WP_251779045.1">
    <property type="nucleotide sequence ID" value="NZ_JAMKFE010000007.1"/>
</dbReference>
<protein>
    <recommendedName>
        <fullName evidence="5">Cyanophycinase</fullName>
        <ecNumber evidence="4">3.4.15.6</ecNumber>
    </recommendedName>
</protein>
<dbReference type="PANTHER" id="PTHR36175:SF1">
    <property type="entry name" value="CYANOPHYCINASE"/>
    <property type="match status" value="1"/>
</dbReference>
<dbReference type="SUPFAM" id="SSF52317">
    <property type="entry name" value="Class I glutamine amidotransferase-like"/>
    <property type="match status" value="1"/>
</dbReference>
<comment type="function">
    <text evidence="2">Exopeptidase that catalyzes the hydrolytic cleavage of multi-L-arginyl-poly-L-aspartic acid (cyanophycin; a water-insoluble reserve polymer) into aspartate-arginine dipeptides.</text>
</comment>
<evidence type="ECO:0000256" key="5">
    <source>
        <dbReference type="ARBA" id="ARBA00015719"/>
    </source>
</evidence>
<keyword evidence="7 9" id="KW-0378">Hydrolase</keyword>
<dbReference type="Gene3D" id="3.40.50.880">
    <property type="match status" value="1"/>
</dbReference>
<comment type="similarity">
    <text evidence="3">Belongs to the peptidase S51 family.</text>
</comment>
<keyword evidence="10" id="KW-1185">Reference proteome</keyword>
<dbReference type="NCBIfam" id="TIGR02069">
    <property type="entry name" value="cyanophycinase"/>
    <property type="match status" value="1"/>
</dbReference>
<sequence>MAARMRGGCLVIVGGAEDRKNGKDILRRFVDLLPRAEAPLYVLTAATQEPEAAWRTYKNAFADLGVQRCEPLHIASRAEANDEALAARVLESAGVFMTGGDQKRLLSRLGGSLLCDAMRKAYAQRAACIGGTSAGASAISAYMLDPGPLQGHPERDDTSLRAGLGFLLDVVIDQHFSERQRLGRLLGAVAHNPKLIGIGIDEDTALIVQRGCGIEVIGEGAITLIDGRDMSSSFLQASDREVAQLSDVRLHVLPAGVQCLADQDPGTHDGSSRPVSPRVLELVRQLCCTENADENYLTTADAE</sequence>
<dbReference type="InterPro" id="IPR011811">
    <property type="entry name" value="Peptidase_S51_cyanophycinase"/>
</dbReference>
<dbReference type="GO" id="GO:0008241">
    <property type="term" value="F:peptidyl-dipeptidase activity"/>
    <property type="evidence" value="ECO:0007669"/>
    <property type="project" value="UniProtKB-EC"/>
</dbReference>
<dbReference type="GO" id="GO:0004180">
    <property type="term" value="F:carboxypeptidase activity"/>
    <property type="evidence" value="ECO:0007669"/>
    <property type="project" value="UniProtKB-KW"/>
</dbReference>
<dbReference type="CDD" id="cd03145">
    <property type="entry name" value="GAT1_cyanophycinase"/>
    <property type="match status" value="1"/>
</dbReference>
<accession>A0ABT0YPJ8</accession>
<name>A0ABT0YPJ8_9BURK</name>
<evidence type="ECO:0000256" key="7">
    <source>
        <dbReference type="ARBA" id="ARBA00022801"/>
    </source>
</evidence>
<keyword evidence="9" id="KW-0121">Carboxypeptidase</keyword>
<evidence type="ECO:0000256" key="4">
    <source>
        <dbReference type="ARBA" id="ARBA00013115"/>
    </source>
</evidence>
<proteinExistence type="inferred from homology"/>
<comment type="caution">
    <text evidence="9">The sequence shown here is derived from an EMBL/GenBank/DDBJ whole genome shotgun (WGS) entry which is preliminary data.</text>
</comment>
<evidence type="ECO:0000256" key="2">
    <source>
        <dbReference type="ARBA" id="ARBA00002039"/>
    </source>
</evidence>
<keyword evidence="6" id="KW-0645">Protease</keyword>
<dbReference type="InterPro" id="IPR005320">
    <property type="entry name" value="Peptidase_S51"/>
</dbReference>